<accession>A0ABS7U5S1</accession>
<evidence type="ECO:0008006" key="5">
    <source>
        <dbReference type="Google" id="ProtNLM"/>
    </source>
</evidence>
<evidence type="ECO:0000313" key="4">
    <source>
        <dbReference type="Proteomes" id="UP001139031"/>
    </source>
</evidence>
<keyword evidence="2" id="KW-0812">Transmembrane</keyword>
<keyword evidence="2" id="KW-0472">Membrane</keyword>
<keyword evidence="4" id="KW-1185">Reference proteome</keyword>
<dbReference type="Proteomes" id="UP001139031">
    <property type="component" value="Unassembled WGS sequence"/>
</dbReference>
<evidence type="ECO:0000313" key="3">
    <source>
        <dbReference type="EMBL" id="MBZ5715606.1"/>
    </source>
</evidence>
<feature type="region of interest" description="Disordered" evidence="1">
    <location>
        <begin position="217"/>
        <end position="239"/>
    </location>
</feature>
<feature type="transmembrane region" description="Helical" evidence="2">
    <location>
        <begin position="12"/>
        <end position="31"/>
    </location>
</feature>
<feature type="compositionally biased region" description="Low complexity" evidence="1">
    <location>
        <begin position="217"/>
        <end position="226"/>
    </location>
</feature>
<organism evidence="3 4">
    <name type="scientific">Nannocystis pusilla</name>
    <dbReference type="NCBI Taxonomy" id="889268"/>
    <lineage>
        <taxon>Bacteria</taxon>
        <taxon>Pseudomonadati</taxon>
        <taxon>Myxococcota</taxon>
        <taxon>Polyangia</taxon>
        <taxon>Nannocystales</taxon>
        <taxon>Nannocystaceae</taxon>
        <taxon>Nannocystis</taxon>
    </lineage>
</organism>
<keyword evidence="2" id="KW-1133">Transmembrane helix</keyword>
<comment type="caution">
    <text evidence="3">The sequence shown here is derived from an EMBL/GenBank/DDBJ whole genome shotgun (WGS) entry which is preliminary data.</text>
</comment>
<dbReference type="EMBL" id="JAIRAU010000057">
    <property type="protein sequence ID" value="MBZ5715606.1"/>
    <property type="molecule type" value="Genomic_DNA"/>
</dbReference>
<evidence type="ECO:0000256" key="2">
    <source>
        <dbReference type="SAM" id="Phobius"/>
    </source>
</evidence>
<evidence type="ECO:0000256" key="1">
    <source>
        <dbReference type="SAM" id="MobiDB-lite"/>
    </source>
</evidence>
<gene>
    <name evidence="3" type="ORF">K7C98_40795</name>
</gene>
<protein>
    <recommendedName>
        <fullName evidence="5">RING-type E3 ubiquitin transferase</fullName>
    </recommendedName>
</protein>
<reference evidence="3" key="1">
    <citation type="submission" date="2021-08" db="EMBL/GenBank/DDBJ databases">
        <authorList>
            <person name="Stevens D.C."/>
        </authorList>
    </citation>
    <scope>NUCLEOTIDE SEQUENCE</scope>
    <source>
        <strain evidence="3">DSM 53165</strain>
    </source>
</reference>
<dbReference type="RefSeq" id="WP_224197345.1">
    <property type="nucleotide sequence ID" value="NZ_JAIRAU010000057.1"/>
</dbReference>
<proteinExistence type="predicted"/>
<sequence>MLDDAAAAPAFEWSYVVLAVLIPAAILVYMLGMSRAKRIGSARNLEPKGRRMPKGSLKSDPQFAGFVGRALQRGVLTPIAGAEAQPIMIRGVITSADGNLGGAPGRECVWRNRSGAPRDAAVAAELVVVADSTGRLTLENLDHAEVIAPEEKAGPRVASYGLYIGDEIEVIGRFKPERFGTDPDPTRLVYGSMGGDGNLYVRVHSRPIAPAAAETAVRAGAEALSSPPSPAQAPPESTE</sequence>
<name>A0ABS7U5S1_9BACT</name>